<dbReference type="Gene3D" id="3.40.50.1820">
    <property type="entry name" value="alpha/beta hydrolase"/>
    <property type="match status" value="1"/>
</dbReference>
<evidence type="ECO:0000313" key="3">
    <source>
        <dbReference type="Proteomes" id="UP001362999"/>
    </source>
</evidence>
<dbReference type="Proteomes" id="UP001362999">
    <property type="component" value="Unassembled WGS sequence"/>
</dbReference>
<dbReference type="InterPro" id="IPR000073">
    <property type="entry name" value="AB_hydrolase_1"/>
</dbReference>
<reference evidence="2 3" key="1">
    <citation type="journal article" date="2024" name="J Genomics">
        <title>Draft genome sequencing and assembly of Favolaschia claudopus CIRM-BRFM 2984 isolated from oak limbs.</title>
        <authorList>
            <person name="Navarro D."/>
            <person name="Drula E."/>
            <person name="Chaduli D."/>
            <person name="Cazenave R."/>
            <person name="Ahrendt S."/>
            <person name="Wang J."/>
            <person name="Lipzen A."/>
            <person name="Daum C."/>
            <person name="Barry K."/>
            <person name="Grigoriev I.V."/>
            <person name="Favel A."/>
            <person name="Rosso M.N."/>
            <person name="Martin F."/>
        </authorList>
    </citation>
    <scope>NUCLEOTIDE SEQUENCE [LARGE SCALE GENOMIC DNA]</scope>
    <source>
        <strain evidence="2 3">CIRM-BRFM 2984</strain>
    </source>
</reference>
<gene>
    <name evidence="2" type="ORF">R3P38DRAFT_2875568</name>
</gene>
<protein>
    <submittedName>
        <fullName evidence="2">Alpha/Beta hydrolase protein</fullName>
    </submittedName>
</protein>
<keyword evidence="2" id="KW-0378">Hydrolase</keyword>
<evidence type="ECO:0000259" key="1">
    <source>
        <dbReference type="Pfam" id="PF12697"/>
    </source>
</evidence>
<comment type="caution">
    <text evidence="2">The sequence shown here is derived from an EMBL/GenBank/DDBJ whole genome shotgun (WGS) entry which is preliminary data.</text>
</comment>
<evidence type="ECO:0000313" key="2">
    <source>
        <dbReference type="EMBL" id="KAK7046737.1"/>
    </source>
</evidence>
<dbReference type="AlphaFoldDB" id="A0AAW0D6T7"/>
<organism evidence="2 3">
    <name type="scientific">Favolaschia claudopus</name>
    <dbReference type="NCBI Taxonomy" id="2862362"/>
    <lineage>
        <taxon>Eukaryota</taxon>
        <taxon>Fungi</taxon>
        <taxon>Dikarya</taxon>
        <taxon>Basidiomycota</taxon>
        <taxon>Agaricomycotina</taxon>
        <taxon>Agaricomycetes</taxon>
        <taxon>Agaricomycetidae</taxon>
        <taxon>Agaricales</taxon>
        <taxon>Marasmiineae</taxon>
        <taxon>Mycenaceae</taxon>
        <taxon>Favolaschia</taxon>
    </lineage>
</organism>
<feature type="domain" description="AB hydrolase-1" evidence="1">
    <location>
        <begin position="33"/>
        <end position="330"/>
    </location>
</feature>
<sequence length="339" mass="36926">MTVQTLAVDINGTVLAYTDSGKPASDVYITIFALHGMGFNGGIFKRLAAVAPKKNIRLVAINRRQYEGSTPFGPEAAIPITGSEDEKTKFLASRGIELANFAATFIEKNNLPPISADGKTGGVAFLGWSAGNNLTCAAVANIDGLSAGAQARLRSHLRAHIMYEAPSIVIGLPLPPDNWFPHMDKSMPAEKHTPMFTNWITSYFDHGDLATKDLKVLNYHLPSPYRRPSVYSMTREEFDAIVDMGPEEFAPLFMSQAQAAANLNKACFSETIKSLVPALKTTFIAGERSASYAIAAMWSLESENEARGGELKTVLIPGANHFYHWEEPEEALQVFVDAL</sequence>
<proteinExistence type="predicted"/>
<dbReference type="EMBL" id="JAWWNJ010000010">
    <property type="protein sequence ID" value="KAK7046737.1"/>
    <property type="molecule type" value="Genomic_DNA"/>
</dbReference>
<dbReference type="InterPro" id="IPR029058">
    <property type="entry name" value="AB_hydrolase_fold"/>
</dbReference>
<dbReference type="SUPFAM" id="SSF53474">
    <property type="entry name" value="alpha/beta-Hydrolases"/>
    <property type="match status" value="1"/>
</dbReference>
<name>A0AAW0D6T7_9AGAR</name>
<dbReference type="GO" id="GO:0016787">
    <property type="term" value="F:hydrolase activity"/>
    <property type="evidence" value="ECO:0007669"/>
    <property type="project" value="UniProtKB-KW"/>
</dbReference>
<accession>A0AAW0D6T7</accession>
<keyword evidence="3" id="KW-1185">Reference proteome</keyword>
<dbReference type="Pfam" id="PF12697">
    <property type="entry name" value="Abhydrolase_6"/>
    <property type="match status" value="1"/>
</dbReference>